<name>A0AAN9J6J0_CLITE</name>
<dbReference type="Proteomes" id="UP001359559">
    <property type="component" value="Unassembled WGS sequence"/>
</dbReference>
<organism evidence="1 2">
    <name type="scientific">Clitoria ternatea</name>
    <name type="common">Butterfly pea</name>
    <dbReference type="NCBI Taxonomy" id="43366"/>
    <lineage>
        <taxon>Eukaryota</taxon>
        <taxon>Viridiplantae</taxon>
        <taxon>Streptophyta</taxon>
        <taxon>Embryophyta</taxon>
        <taxon>Tracheophyta</taxon>
        <taxon>Spermatophyta</taxon>
        <taxon>Magnoliopsida</taxon>
        <taxon>eudicotyledons</taxon>
        <taxon>Gunneridae</taxon>
        <taxon>Pentapetalae</taxon>
        <taxon>rosids</taxon>
        <taxon>fabids</taxon>
        <taxon>Fabales</taxon>
        <taxon>Fabaceae</taxon>
        <taxon>Papilionoideae</taxon>
        <taxon>50 kb inversion clade</taxon>
        <taxon>NPAAA clade</taxon>
        <taxon>indigoferoid/millettioid clade</taxon>
        <taxon>Phaseoleae</taxon>
        <taxon>Clitoria</taxon>
    </lineage>
</organism>
<dbReference type="EMBL" id="JAYKXN010000004">
    <property type="protein sequence ID" value="KAK7292556.1"/>
    <property type="molecule type" value="Genomic_DNA"/>
</dbReference>
<accession>A0AAN9J6J0</accession>
<comment type="caution">
    <text evidence="1">The sequence shown here is derived from an EMBL/GenBank/DDBJ whole genome shotgun (WGS) entry which is preliminary data.</text>
</comment>
<protein>
    <submittedName>
        <fullName evidence="1">Uncharacterized protein</fullName>
    </submittedName>
</protein>
<keyword evidence="2" id="KW-1185">Reference proteome</keyword>
<evidence type="ECO:0000313" key="1">
    <source>
        <dbReference type="EMBL" id="KAK7292556.1"/>
    </source>
</evidence>
<proteinExistence type="predicted"/>
<reference evidence="1 2" key="1">
    <citation type="submission" date="2024-01" db="EMBL/GenBank/DDBJ databases">
        <title>The genomes of 5 underutilized Papilionoideae crops provide insights into root nodulation and disease resistance.</title>
        <authorList>
            <person name="Yuan L."/>
        </authorList>
    </citation>
    <scope>NUCLEOTIDE SEQUENCE [LARGE SCALE GENOMIC DNA]</scope>
    <source>
        <strain evidence="1">LY-2023</strain>
        <tissue evidence="1">Leaf</tissue>
    </source>
</reference>
<sequence>MNFACGRISTGGRVPRLVGWWIESGMMIGKGLLGSTMCPSTTLCDDTNVDEDVSHMTLKKKCGIVASHPCSNVKIVDITAPLF</sequence>
<evidence type="ECO:0000313" key="2">
    <source>
        <dbReference type="Proteomes" id="UP001359559"/>
    </source>
</evidence>
<dbReference type="AlphaFoldDB" id="A0AAN9J6J0"/>
<gene>
    <name evidence="1" type="ORF">RJT34_15407</name>
</gene>